<keyword evidence="4 6" id="KW-0418">Kinase</keyword>
<dbReference type="GO" id="GO:0008902">
    <property type="term" value="F:hydroxymethylpyrimidine kinase activity"/>
    <property type="evidence" value="ECO:0007669"/>
    <property type="project" value="TreeGrafter"/>
</dbReference>
<dbReference type="GO" id="GO:0008478">
    <property type="term" value="F:pyridoxal kinase activity"/>
    <property type="evidence" value="ECO:0007669"/>
    <property type="project" value="UniProtKB-EC"/>
</dbReference>
<proteinExistence type="predicted"/>
<evidence type="ECO:0000256" key="1">
    <source>
        <dbReference type="ARBA" id="ARBA00012104"/>
    </source>
</evidence>
<dbReference type="SUPFAM" id="SSF53613">
    <property type="entry name" value="Ribokinase-like"/>
    <property type="match status" value="1"/>
</dbReference>
<dbReference type="GO" id="GO:0009443">
    <property type="term" value="P:pyridoxal 5'-phosphate salvage"/>
    <property type="evidence" value="ECO:0007669"/>
    <property type="project" value="InterPro"/>
</dbReference>
<protein>
    <recommendedName>
        <fullName evidence="1">pyridoxal kinase</fullName>
        <ecNumber evidence="1">2.7.1.35</ecNumber>
    </recommendedName>
</protein>
<evidence type="ECO:0000256" key="3">
    <source>
        <dbReference type="ARBA" id="ARBA00022741"/>
    </source>
</evidence>
<keyword evidence="2" id="KW-0808">Transferase</keyword>
<keyword evidence="5" id="KW-0067">ATP-binding</keyword>
<comment type="caution">
    <text evidence="6">The sequence shown here is derived from an EMBL/GenBank/DDBJ whole genome shotgun (WGS) entry which is preliminary data.</text>
</comment>
<evidence type="ECO:0000256" key="2">
    <source>
        <dbReference type="ARBA" id="ARBA00022679"/>
    </source>
</evidence>
<feature type="non-terminal residue" evidence="6">
    <location>
        <position position="115"/>
    </location>
</feature>
<dbReference type="AlphaFoldDB" id="W1Y843"/>
<dbReference type="InterPro" id="IPR004625">
    <property type="entry name" value="PyrdxlKinase"/>
</dbReference>
<keyword evidence="3" id="KW-0547">Nucleotide-binding</keyword>
<evidence type="ECO:0000256" key="4">
    <source>
        <dbReference type="ARBA" id="ARBA00022777"/>
    </source>
</evidence>
<dbReference type="PANTHER" id="PTHR10534:SF15">
    <property type="entry name" value="PYRIDOXINE_PYRIDOXAL_PYRIDOXAMINE KINASE"/>
    <property type="match status" value="1"/>
</dbReference>
<organism evidence="6">
    <name type="scientific">human gut metagenome</name>
    <dbReference type="NCBI Taxonomy" id="408170"/>
    <lineage>
        <taxon>unclassified sequences</taxon>
        <taxon>metagenomes</taxon>
        <taxon>organismal metagenomes</taxon>
    </lineage>
</organism>
<sequence length="115" mass="12589">MSSLLLFNDKSRALQADIVAVQSQVVYGSVGNSIAVPAIKQNGLNVFAVPTVLLSNTPHYDTFYGGAIPDEWFSGYLRALQERDALRQLRAVTTGYMGTASQIKILAEWLTALRK</sequence>
<name>W1Y843_9ZZZZ</name>
<dbReference type="EMBL" id="AZMM01007360">
    <property type="protein sequence ID" value="ETJ38551.1"/>
    <property type="molecule type" value="Genomic_DNA"/>
</dbReference>
<accession>W1Y843</accession>
<dbReference type="Gene3D" id="3.40.1190.20">
    <property type="match status" value="1"/>
</dbReference>
<dbReference type="InterPro" id="IPR029056">
    <property type="entry name" value="Ribokinase-like"/>
</dbReference>
<evidence type="ECO:0000256" key="5">
    <source>
        <dbReference type="ARBA" id="ARBA00022840"/>
    </source>
</evidence>
<reference evidence="6" key="1">
    <citation type="submission" date="2013-12" db="EMBL/GenBank/DDBJ databases">
        <title>A Varibaculum cambriense genome reconstructed from a premature infant gut community with otherwise low bacterial novelty that shifts toward anaerobic metabolism during the third week of life.</title>
        <authorList>
            <person name="Brown C.T."/>
            <person name="Sharon I."/>
            <person name="Thomas B.C."/>
            <person name="Castelle C.J."/>
            <person name="Morowitz M.J."/>
            <person name="Banfield J.F."/>
        </authorList>
    </citation>
    <scope>NUCLEOTIDE SEQUENCE</scope>
</reference>
<dbReference type="GO" id="GO:0005524">
    <property type="term" value="F:ATP binding"/>
    <property type="evidence" value="ECO:0007669"/>
    <property type="project" value="UniProtKB-KW"/>
</dbReference>
<evidence type="ECO:0000313" key="6">
    <source>
        <dbReference type="EMBL" id="ETJ38551.1"/>
    </source>
</evidence>
<gene>
    <name evidence="6" type="ORF">Q604_UNBC07360G0001</name>
</gene>
<dbReference type="PANTHER" id="PTHR10534">
    <property type="entry name" value="PYRIDOXAL KINASE"/>
    <property type="match status" value="1"/>
</dbReference>
<dbReference type="EC" id="2.7.1.35" evidence="1"/>
<dbReference type="GO" id="GO:0005829">
    <property type="term" value="C:cytosol"/>
    <property type="evidence" value="ECO:0007669"/>
    <property type="project" value="TreeGrafter"/>
</dbReference>